<feature type="domain" description="RNA-binding S4" evidence="2">
    <location>
        <begin position="67"/>
        <end position="129"/>
    </location>
</feature>
<evidence type="ECO:0000259" key="2">
    <source>
        <dbReference type="SMART" id="SM00363"/>
    </source>
</evidence>
<dbReference type="SUPFAM" id="SSF55174">
    <property type="entry name" value="Alpha-L RNA-binding motif"/>
    <property type="match status" value="1"/>
</dbReference>
<organism evidence="3 4">
    <name type="scientific">Porites lobata</name>
    <dbReference type="NCBI Taxonomy" id="104759"/>
    <lineage>
        <taxon>Eukaryota</taxon>
        <taxon>Metazoa</taxon>
        <taxon>Cnidaria</taxon>
        <taxon>Anthozoa</taxon>
        <taxon>Hexacorallia</taxon>
        <taxon>Scleractinia</taxon>
        <taxon>Fungiina</taxon>
        <taxon>Poritidae</taxon>
        <taxon>Porites</taxon>
    </lineage>
</organism>
<dbReference type="PANTHER" id="PTHR13633:SF3">
    <property type="entry name" value="MITOCHONDRIAL TRANSCRIPTION RESCUE FACTOR 1"/>
    <property type="match status" value="1"/>
</dbReference>
<evidence type="ECO:0000313" key="3">
    <source>
        <dbReference type="EMBL" id="CAH3168528.1"/>
    </source>
</evidence>
<accession>A0ABN8QTD4</accession>
<protein>
    <recommendedName>
        <fullName evidence="2">RNA-binding S4 domain-containing protein</fullName>
    </recommendedName>
</protein>
<comment type="caution">
    <text evidence="3">The sequence shown here is derived from an EMBL/GenBank/DDBJ whole genome shotgun (WGS) entry which is preliminary data.</text>
</comment>
<dbReference type="EMBL" id="CALNXK010000145">
    <property type="protein sequence ID" value="CAH3168528.1"/>
    <property type="molecule type" value="Genomic_DNA"/>
</dbReference>
<dbReference type="PANTHER" id="PTHR13633">
    <property type="entry name" value="MITOCHONDRIAL TRANSCRIPTION RESCUE FACTOR 1"/>
    <property type="match status" value="1"/>
</dbReference>
<sequence length="171" mass="19588">MACMTFMRGFRRVNSVNSLTYTIASLPRRHFCSAESNDEDQSHKNARDIEENSLPQGRNLELVVSCLRVDRVIASGLGMGRRKASDYIAARKLFVNKENCKKAFLEVKEGDEIDLALSKESDEVELSRFRVLAIDKNQTKKNKRHLSGTRFSRILMPRKEFDEHYTQSGEG</sequence>
<dbReference type="InterPro" id="IPR002942">
    <property type="entry name" value="S4_RNA-bd"/>
</dbReference>
<dbReference type="SMART" id="SM00363">
    <property type="entry name" value="S4"/>
    <property type="match status" value="1"/>
</dbReference>
<dbReference type="CDD" id="cd00165">
    <property type="entry name" value="S4"/>
    <property type="match status" value="1"/>
</dbReference>
<dbReference type="Pfam" id="PF25818">
    <property type="entry name" value="MTRES1_C"/>
    <property type="match status" value="1"/>
</dbReference>
<evidence type="ECO:0000313" key="4">
    <source>
        <dbReference type="Proteomes" id="UP001159405"/>
    </source>
</evidence>
<keyword evidence="1" id="KW-0694">RNA-binding</keyword>
<dbReference type="InterPro" id="IPR057896">
    <property type="entry name" value="MTRES1_C"/>
</dbReference>
<proteinExistence type="predicted"/>
<gene>
    <name evidence="3" type="ORF">PLOB_00009246</name>
</gene>
<dbReference type="Gene3D" id="3.10.290.10">
    <property type="entry name" value="RNA-binding S4 domain"/>
    <property type="match status" value="1"/>
</dbReference>
<dbReference type="InterPro" id="IPR036986">
    <property type="entry name" value="S4_RNA-bd_sf"/>
</dbReference>
<keyword evidence="4" id="KW-1185">Reference proteome</keyword>
<reference evidence="3 4" key="1">
    <citation type="submission" date="2022-05" db="EMBL/GenBank/DDBJ databases">
        <authorList>
            <consortium name="Genoscope - CEA"/>
            <person name="William W."/>
        </authorList>
    </citation>
    <scope>NUCLEOTIDE SEQUENCE [LARGE SCALE GENOMIC DNA]</scope>
</reference>
<evidence type="ECO:0000256" key="1">
    <source>
        <dbReference type="PROSITE-ProRule" id="PRU00182"/>
    </source>
</evidence>
<name>A0ABN8QTD4_9CNID</name>
<dbReference type="Proteomes" id="UP001159405">
    <property type="component" value="Unassembled WGS sequence"/>
</dbReference>
<dbReference type="PROSITE" id="PS50889">
    <property type="entry name" value="S4"/>
    <property type="match status" value="1"/>
</dbReference>